<feature type="domain" description="DUF6440" evidence="1">
    <location>
        <begin position="6"/>
        <end position="54"/>
    </location>
</feature>
<evidence type="ECO:0000313" key="2">
    <source>
        <dbReference type="EMBL" id="MRX53417.1"/>
    </source>
</evidence>
<reference evidence="2 3" key="1">
    <citation type="submission" date="2019-11" db="EMBL/GenBank/DDBJ databases">
        <title>Bacillus idriensis genome.</title>
        <authorList>
            <person name="Konopka E.N."/>
            <person name="Newman J.D."/>
        </authorList>
    </citation>
    <scope>NUCLEOTIDE SEQUENCE [LARGE SCALE GENOMIC DNA]</scope>
    <source>
        <strain evidence="2 3">DSM 19097</strain>
    </source>
</reference>
<dbReference type="Pfam" id="PF20037">
    <property type="entry name" value="DUF6440"/>
    <property type="match status" value="1"/>
</dbReference>
<protein>
    <submittedName>
        <fullName evidence="2">Xylan 1,4-beta-xylosidase</fullName>
    </submittedName>
</protein>
<gene>
    <name evidence="2" type="ORF">GJU41_05500</name>
</gene>
<name>A0A6I2M7I3_9BACI</name>
<keyword evidence="3" id="KW-1185">Reference proteome</keyword>
<dbReference type="AlphaFoldDB" id="A0A6I2M7I3"/>
<evidence type="ECO:0000259" key="1">
    <source>
        <dbReference type="Pfam" id="PF20037"/>
    </source>
</evidence>
<sequence length="56" mass="5918">MAANKRFEVTQSQGTLDVIRVIKDTETGVQYLQTISGGGVGITLLVDAEGKPLLGK</sequence>
<dbReference type="Proteomes" id="UP000441585">
    <property type="component" value="Unassembled WGS sequence"/>
</dbReference>
<organism evidence="2 3">
    <name type="scientific">Metabacillus idriensis</name>
    <dbReference type="NCBI Taxonomy" id="324768"/>
    <lineage>
        <taxon>Bacteria</taxon>
        <taxon>Bacillati</taxon>
        <taxon>Bacillota</taxon>
        <taxon>Bacilli</taxon>
        <taxon>Bacillales</taxon>
        <taxon>Bacillaceae</taxon>
        <taxon>Metabacillus</taxon>
    </lineage>
</organism>
<evidence type="ECO:0000313" key="3">
    <source>
        <dbReference type="Proteomes" id="UP000441585"/>
    </source>
</evidence>
<accession>A0A6I2M7I3</accession>
<dbReference type="InterPro" id="IPR045515">
    <property type="entry name" value="DUF6440"/>
</dbReference>
<proteinExistence type="predicted"/>
<comment type="caution">
    <text evidence="2">The sequence shown here is derived from an EMBL/GenBank/DDBJ whole genome shotgun (WGS) entry which is preliminary data.</text>
</comment>
<dbReference type="EMBL" id="WKKF01000001">
    <property type="protein sequence ID" value="MRX53417.1"/>
    <property type="molecule type" value="Genomic_DNA"/>
</dbReference>
<dbReference type="RefSeq" id="WP_133311377.1">
    <property type="nucleotide sequence ID" value="NZ_CAJFZX010000008.1"/>
</dbReference>